<dbReference type="GO" id="GO:0005975">
    <property type="term" value="P:carbohydrate metabolic process"/>
    <property type="evidence" value="ECO:0007669"/>
    <property type="project" value="UniProtKB-ARBA"/>
</dbReference>
<dbReference type="InterPro" id="IPR013783">
    <property type="entry name" value="Ig-like_fold"/>
</dbReference>
<dbReference type="SUPFAM" id="SSF49265">
    <property type="entry name" value="Fibronectin type III"/>
    <property type="match status" value="1"/>
</dbReference>
<dbReference type="NCBIfam" id="TIGR04183">
    <property type="entry name" value="Por_Secre_tail"/>
    <property type="match status" value="1"/>
</dbReference>
<dbReference type="Gene3D" id="2.60.40.10">
    <property type="entry name" value="Immunoglobulins"/>
    <property type="match status" value="5"/>
</dbReference>
<reference evidence="3 4" key="1">
    <citation type="submission" date="2020-04" db="EMBL/GenBank/DDBJ databases">
        <title>Flammeovirga sp. SR4, a novel species isolated from seawater.</title>
        <authorList>
            <person name="Wang X."/>
        </authorList>
    </citation>
    <scope>NUCLEOTIDE SEQUENCE [LARGE SCALE GENOMIC DNA]</scope>
    <source>
        <strain evidence="3 4">ATCC 23126</strain>
    </source>
</reference>
<keyword evidence="4" id="KW-1185">Reference proteome</keyword>
<gene>
    <name evidence="3" type="ORF">HHU12_16680</name>
</gene>
<proteinExistence type="predicted"/>
<dbReference type="EMBL" id="JABANE010000045">
    <property type="protein sequence ID" value="NME69616.1"/>
    <property type="molecule type" value="Genomic_DNA"/>
</dbReference>
<dbReference type="RefSeq" id="WP_169657882.1">
    <property type="nucleotide sequence ID" value="NZ_JABANE010000045.1"/>
</dbReference>
<evidence type="ECO:0000313" key="4">
    <source>
        <dbReference type="Proteomes" id="UP000576082"/>
    </source>
</evidence>
<evidence type="ECO:0000259" key="2">
    <source>
        <dbReference type="Pfam" id="PF18962"/>
    </source>
</evidence>
<feature type="domain" description="Secretion system C-terminal sorting" evidence="2">
    <location>
        <begin position="3924"/>
        <end position="4002"/>
    </location>
</feature>
<accession>A0A7X9RVT5</accession>
<sequence>MKGFYYKLKSWIAIAFIFALWSQSALMAQSLNDGCINRNDFEQADVINFDPACPNSSLFYFSSGTIEINDGEIPNGGISEKHYILDNVDAKDFSLYSGIEVTWSYNADAAESAFYDSLLIFRGKAEDVVEISDSTIATNLSSNMVYVATVALDEPSFTYTDYGVESGEEYLYILRAFGYDPSAPVTTYRESEYMADYGSVMAFGLTASNQSSDDMVLVEWEIDANCLMGDFEESVYFRILDDDTEEEIFVTHITDPSSFVNSTKLSGEYQLMFEKDESYISIDPIADQATGFRSYEYSFETWIKVEDLTQNKHLLLTDDTENQQFYISNNTFYLKTEDGVLDLGGVIESNTWTHVSLTAEPASGEQIFKLYLDGELINTVSGIMPWEFTKIAGNGNGDQLNGAIADIRLWDHTRNSLEVKYNYYYPVLGSTTGLVALYSAKVYDSGNALTLSNEVTDNSGYVAGVNYGNWTAFDNETDKNRLFVGSVIDFLGPDVSRNYRLQITEYGSSEPVCVTLRATGSTSSLYNGSLVATDNDPGKVTLSWSDSSDVTDQYIVYRNNSEIGRTRSKSYEDLQTEGLVMGEENTYSVKRYNARLEEIFEMDETTGALFDMDLTGKYKDGVVKLSWTNLTSNDNDMLEIDTLAVYYNGSQVTLLSSTIDSYDYAYPIHGESETYKIAGIKNGKMYGYDEVVVDVPSIGSISGHLVADLAETIRRGRKRGDFSVSDTLRPWALEQTKIIASATLNDVVYEYTTTTDFEGYFKFDSLYFGANGVDYSIRVADYDYEVLDNEYYVSLDTPSIYEVMVLVNEEFEVVADLPNVHDPLSMGVDESATGVEIFFNFKPNLIPNDQVVFYILRKEPEQEEGEWELLALISEWGNYYIDGSNEEYYTDRVRFFDENVAPNTTYDYKVITGTFTHDIVHFNETMITNVTTDVLPTPSSFTITTNNKGEVKFNLDASSRDLNYFLITRVLEGTTEEEEMARLDRFDDSMILDDFIPEEKATYYLYAASDQSDAKSDSLEYVDFITPAIPVPEFDLTECKSNSDKAFQLVWNHQENDADIALSKYNFDGYQIYRVSSADDTVLVSEIKKEAVYNALTYTDHTVVFGETYDYYIRAYRNTELQEEPVVSAFNSIPLTNAGVSYSSSDLIISAAFDPTTGNNNVVNVNWEFAHQNNLGVDEAAQLSRIEITDASRDTVVVANWYTGSFEYQFKDGLTGIGSNVSKVQYIITFASEKLPADISKTSSELTLSGSSTTYVDPNGFVATTNLEEMIELSWNHRVDHLARFVIYRDGAVLDTLPTQYRNYLDDQIEAGASYIYELCAVYEDPNTGEVQKSKHYAAVGSSASNFQMEGTVVDTDGTAPLMGVDVMALLYVNGEVVQRKNTASDQKGYFIFEDFNDGSISGKSEVDSIVIVLEKDNYEIAGGTYDVNALSTALFQLQAQYQNTINYPADQVDNSIPAEMIALSVNAVEEENAVQIDWITTNDNYTGFILFRDFNAIEKIELLEGQPLSFLDKTGLPGESYTYGIQSYTEIPNGQDHYGDTLLYDNAVIYPGICNINSFYATALQDSNEVNLSWTYTGLADEFYLYRSGDIIAAIPADEANRFVDSTAVPGINYVYKLIGYNKTSNSFSQEATVTTTYPNLQEVQHFVATANQNVVNLNWTYPAGHIDGYKIERNGKLLAQLVSETLSYTDTSGIPETWHEYTIYAYREDTFDKYYSSTVMDTATFPQLEAVTNLQVGAENNVAKLDWSYNYDYIDGFVLYRDGQYLTALTPDQTSYIDTEGEPGLSYSYEIMAFDFREEAQTVYYSEETNKTLASYPDFPTLGAIASSGNSKHHLGAVWTYDWEYINGFIVYVNNVAVDTLESWERDFYYIDNSGSSCGTSKSVKVAPYRIINGNVVTNSNANRTKDLSFGSCTSDVDMITSLEAETNYSVVKLSWQFNSDKDLDEVRVYRNGQYIGLTNGTSYEFYDSEAAINILNLYEVVPYKNSAVNGAKAVASAYAYALNSVTGLVATANGNLPVEGAEIKLTHTDENNITYSYVTETNNVGGYDFNQIYFNENDSVEYTISASYSDHRLINSPQTFVITESGVHTVPTIYDLDGKSINGMVTKAITGCPVEGATVTLHYKDVLGNDVIASEQSITDGSGFYSFAPLAVEGLEYYIINISEQELENGTEGYYEFNAEPDTLLAALFTEKAEFSYVDSTTYDFAVNVVNGCHGSLGAYNFEVLVESKEGCMYEKYSTNLNGLLELSLPLGEYSLRVAGAEPLDPISQSVIDYFATRPQQIDVTGIHESILSGERDFIGVDDSIKYFEYHVIPEILTLEVNGFEDVIEEFDLTNTTQDQIPDWLNVFIQGNEYEFNFQIEEQINTNTCVLDYGTVVVRNSAAEVGKANVELQAGADGLFNYTFKAENINPAVPYLQGMFVEYYNKEGEFMNAVAYPVLVTGTADAAGRDILVSVNTSDNGDGEDEIQIPLFVLRDPPGDGSYSFVEKDVTISKYFEASSDDMHWEQWFETVQGASDLDDHDEFVPTESTEMTSMYGDFAEISSNEFDAYGIHLSLKTTEKFETAKTPTKSVKNNGYLDFHEEDVVVGMGVAMTYGVSKEITILEEEGGGAAVAELLSYDIAGSEITTQWSYTIDHIRQTVYEYDSLLNNPNVILSDDDREIFQVARDNWEAIDIYVNRDAIPMYAICKELLQENLAEDQGYDELTTFCEAHWGNWTDDDTLNVYTPYNENLEAEYAWTDLLTEQYENYINNVAIEQQQAFEYTLLSDVFSEAKLDGDYQGEIIDKHPGKDTQNYNYESANVSLKDDIITDAVVVDEIQDNIEALMEVFKEQYQGAGIDNKTFTGGAGANTNQIISKWGTKNTFTQKWRTKEMEYGSRKSEFFIKTKYAAELSYKVGLQFRAKTTTIALGNEVSPAGIKWADNFDLTLKTGVEMENRTSIYEEDRETHYDQITLTEKESVTLDSAYRVGYVLDDNDNGDLYSVMIVKGTNQGHTPYFDLLGGRTACPYVVGTAKRDDFTAGYAINDTSVASNVVYGVEPNKSAVLHFSVGNGSYITTDRRSFIIEPISGTNKNHASLKYEKSPIGLDGGEAYYGTIIVDRVDPYYDFTDLKFVVKPSCSEGAYEADTLEYEVYFNKPCSPVSIYVPESDFVVNYDENGNELLMIKVTDYEVDGLYHYTEGLTLEYRREGTEAWTEIESVDIDSLSNYFELMKLTYPEPTYPFVWNIHEDVSIIDGNYEIKVTAECGEYGNSEYNIISGKIDRSTIQLVGSAQPSDGILSIGDAISIDFNKDLDCHLMDSSMITITDTALNPIDFEMICSGSGLEFVITDSLLDVLNDQVLTVTIDSAALIDFQGNKNLEQFTWDFKVNYSPVYFSSNEIEFFMDMNATHQVEVALKSNFEQIEYFTLSGYDTSWISLSNQNNILLENNAQQQFRNGARDMYLNFDSFQKEAGTYRDTVYAQVEGFAPAVLYLTVHLNSELSNWSFKPSDYESSMEMISVVGFAEDAQSEMLLSADTNDIVAAVIDNEIRGLAQMTKLKDIDSERLYLTVFGNVEDRGKSVDFRVLDASNGYEYDAYNTIGEVTFQSDTLYGRTGLPDTLRVDKSEGRARYIHLASGWNMISLNAQPEDASISKIFKGYPLMAGDQVKDKNNFTQFDVEGWSASTLDSLEGGQGYWVYVQNEGSIRFSGKYQSGDIARNFLLNDPSGWYLIGSPIQDEQNINEVLGFIGDIPTEGVLKTQNQFATFEGGVWSGQLALMQPFKAYQVQLDANSIMTFGTDVQELWPEKDNLYENGSNTRSVEKWSVEPSQFEHSASLIAKLKDLSVTEGDQLIISGQDEELFGVIDAVFDELSQEWYFTGLIYGGGTEEELVVKYYQSSTNSLIGTVENFTYQTNQREGSMSNPMLFSLNEDDKQLLDESISLYPNPVETDFALQLDVLEDDVITISISSISGVKYLEFNETVYQGSNEIEVDLSDYNLGTGVYVVNIIGEKTGAKYKKFILK</sequence>
<keyword evidence="1" id="KW-0732">Signal</keyword>
<organism evidence="3 4">
    <name type="scientific">Flammeovirga aprica JL-4</name>
    <dbReference type="NCBI Taxonomy" id="694437"/>
    <lineage>
        <taxon>Bacteria</taxon>
        <taxon>Pseudomonadati</taxon>
        <taxon>Bacteroidota</taxon>
        <taxon>Cytophagia</taxon>
        <taxon>Cytophagales</taxon>
        <taxon>Flammeovirgaceae</taxon>
        <taxon>Flammeovirga</taxon>
    </lineage>
</organism>
<evidence type="ECO:0000256" key="1">
    <source>
        <dbReference type="SAM" id="SignalP"/>
    </source>
</evidence>
<feature type="chain" id="PRO_5030888170" evidence="1">
    <location>
        <begin position="28"/>
        <end position="4004"/>
    </location>
</feature>
<name>A0A7X9RVT5_9BACT</name>
<dbReference type="GO" id="GO:0004553">
    <property type="term" value="F:hydrolase activity, hydrolyzing O-glycosyl compounds"/>
    <property type="evidence" value="ECO:0007669"/>
    <property type="project" value="UniProtKB-ARBA"/>
</dbReference>
<comment type="caution">
    <text evidence="3">The sequence shown here is derived from an EMBL/GenBank/DDBJ whole genome shotgun (WGS) entry which is preliminary data.</text>
</comment>
<dbReference type="Proteomes" id="UP000576082">
    <property type="component" value="Unassembled WGS sequence"/>
</dbReference>
<dbReference type="SUPFAM" id="SSF49899">
    <property type="entry name" value="Concanavalin A-like lectins/glucanases"/>
    <property type="match status" value="1"/>
</dbReference>
<feature type="signal peptide" evidence="1">
    <location>
        <begin position="1"/>
        <end position="27"/>
    </location>
</feature>
<dbReference type="InterPro" id="IPR013320">
    <property type="entry name" value="ConA-like_dom_sf"/>
</dbReference>
<dbReference type="Pfam" id="PF18962">
    <property type="entry name" value="Por_Secre_tail"/>
    <property type="match status" value="1"/>
</dbReference>
<dbReference type="InterPro" id="IPR026444">
    <property type="entry name" value="Secre_tail"/>
</dbReference>
<dbReference type="Pfam" id="PF13385">
    <property type="entry name" value="Laminin_G_3"/>
    <property type="match status" value="1"/>
</dbReference>
<dbReference type="InterPro" id="IPR036116">
    <property type="entry name" value="FN3_sf"/>
</dbReference>
<evidence type="ECO:0000313" key="3">
    <source>
        <dbReference type="EMBL" id="NME69616.1"/>
    </source>
</evidence>
<protein>
    <submittedName>
        <fullName evidence="3">T9SS type A sorting domain-containing protein</fullName>
    </submittedName>
</protein>